<evidence type="ECO:0000313" key="4">
    <source>
        <dbReference type="Proteomes" id="UP001268819"/>
    </source>
</evidence>
<feature type="transmembrane region" description="Helical" evidence="2">
    <location>
        <begin position="115"/>
        <end position="146"/>
    </location>
</feature>
<evidence type="ECO:0000256" key="2">
    <source>
        <dbReference type="SAM" id="Phobius"/>
    </source>
</evidence>
<comment type="caution">
    <text evidence="3">The sequence shown here is derived from an EMBL/GenBank/DDBJ whole genome shotgun (WGS) entry which is preliminary data.</text>
</comment>
<keyword evidence="2" id="KW-1133">Transmembrane helix</keyword>
<keyword evidence="4" id="KW-1185">Reference proteome</keyword>
<protein>
    <submittedName>
        <fullName evidence="3">Uncharacterized protein</fullName>
    </submittedName>
</protein>
<feature type="transmembrane region" description="Helical" evidence="2">
    <location>
        <begin position="152"/>
        <end position="170"/>
    </location>
</feature>
<feature type="compositionally biased region" description="Low complexity" evidence="1">
    <location>
        <begin position="1"/>
        <end position="19"/>
    </location>
</feature>
<accession>A0ABU1Q251</accession>
<organism evidence="3 4">
    <name type="scientific">Saccharothrix longispora</name>
    <dbReference type="NCBI Taxonomy" id="33920"/>
    <lineage>
        <taxon>Bacteria</taxon>
        <taxon>Bacillati</taxon>
        <taxon>Actinomycetota</taxon>
        <taxon>Actinomycetes</taxon>
        <taxon>Pseudonocardiales</taxon>
        <taxon>Pseudonocardiaceae</taxon>
        <taxon>Saccharothrix</taxon>
    </lineage>
</organism>
<feature type="region of interest" description="Disordered" evidence="1">
    <location>
        <begin position="1"/>
        <end position="28"/>
    </location>
</feature>
<gene>
    <name evidence="3" type="ORF">J2S66_005366</name>
</gene>
<dbReference type="EMBL" id="JAVDSG010000001">
    <property type="protein sequence ID" value="MDR6596982.1"/>
    <property type="molecule type" value="Genomic_DNA"/>
</dbReference>
<evidence type="ECO:0000256" key="1">
    <source>
        <dbReference type="SAM" id="MobiDB-lite"/>
    </source>
</evidence>
<dbReference type="Proteomes" id="UP001268819">
    <property type="component" value="Unassembled WGS sequence"/>
</dbReference>
<dbReference type="RefSeq" id="WP_310310044.1">
    <property type="nucleotide sequence ID" value="NZ_BAAAXB010000001.1"/>
</dbReference>
<name>A0ABU1Q251_9PSEU</name>
<keyword evidence="2" id="KW-0472">Membrane</keyword>
<keyword evidence="2" id="KW-0812">Transmembrane</keyword>
<evidence type="ECO:0000313" key="3">
    <source>
        <dbReference type="EMBL" id="MDR6596982.1"/>
    </source>
</evidence>
<reference evidence="3 4" key="1">
    <citation type="submission" date="2023-07" db="EMBL/GenBank/DDBJ databases">
        <title>Sequencing the genomes of 1000 actinobacteria strains.</title>
        <authorList>
            <person name="Klenk H.-P."/>
        </authorList>
    </citation>
    <scope>NUCLEOTIDE SEQUENCE [LARGE SCALE GENOMIC DNA]</scope>
    <source>
        <strain evidence="3 4">DSM 43749</strain>
    </source>
</reference>
<feature type="transmembrane region" description="Helical" evidence="2">
    <location>
        <begin position="79"/>
        <end position="103"/>
    </location>
</feature>
<feature type="transmembrane region" description="Helical" evidence="2">
    <location>
        <begin position="35"/>
        <end position="53"/>
    </location>
</feature>
<proteinExistence type="predicted"/>
<sequence>MTEPGKTGPRTTGPGAPAGKRAKPAKPVPPKRVDLARWLFILAAVVGMARFVVQLGDREMLIGELRARQPGLGQDELDAAATGGIVFGLLLVAGVLLLYVLLANKVAAGRNWARVVLTLLAAGGAFLGIVRLLAVVTGVAAAFGLAVNPVDLVFGVVTMIIDAVAVVLVFSPSVSGHFRSVRSVSAKPPQVANGL</sequence>